<reference evidence="3 4" key="1">
    <citation type="journal article" date="2014" name="Science">
        <title>Plant genetics. Early allopolyploid evolution in the post-Neolithic Brassica napus oilseed genome.</title>
        <authorList>
            <person name="Chalhoub B."/>
            <person name="Denoeud F."/>
            <person name="Liu S."/>
            <person name="Parkin I.A."/>
            <person name="Tang H."/>
            <person name="Wang X."/>
            <person name="Chiquet J."/>
            <person name="Belcram H."/>
            <person name="Tong C."/>
            <person name="Samans B."/>
            <person name="Correa M."/>
            <person name="Da Silva C."/>
            <person name="Just J."/>
            <person name="Falentin C."/>
            <person name="Koh C.S."/>
            <person name="Le Clainche I."/>
            <person name="Bernard M."/>
            <person name="Bento P."/>
            <person name="Noel B."/>
            <person name="Labadie K."/>
            <person name="Alberti A."/>
            <person name="Charles M."/>
            <person name="Arnaud D."/>
            <person name="Guo H."/>
            <person name="Daviaud C."/>
            <person name="Alamery S."/>
            <person name="Jabbari K."/>
            <person name="Zhao M."/>
            <person name="Edger P.P."/>
            <person name="Chelaifa H."/>
            <person name="Tack D."/>
            <person name="Lassalle G."/>
            <person name="Mestiri I."/>
            <person name="Schnel N."/>
            <person name="Le Paslier M.C."/>
            <person name="Fan G."/>
            <person name="Renault V."/>
            <person name="Bayer P.E."/>
            <person name="Golicz A.A."/>
            <person name="Manoli S."/>
            <person name="Lee T.H."/>
            <person name="Thi V.H."/>
            <person name="Chalabi S."/>
            <person name="Hu Q."/>
            <person name="Fan C."/>
            <person name="Tollenaere R."/>
            <person name="Lu Y."/>
            <person name="Battail C."/>
            <person name="Shen J."/>
            <person name="Sidebottom C.H."/>
            <person name="Wang X."/>
            <person name="Canaguier A."/>
            <person name="Chauveau A."/>
            <person name="Berard A."/>
            <person name="Deniot G."/>
            <person name="Guan M."/>
            <person name="Liu Z."/>
            <person name="Sun F."/>
            <person name="Lim Y.P."/>
            <person name="Lyons E."/>
            <person name="Town C.D."/>
            <person name="Bancroft I."/>
            <person name="Wang X."/>
            <person name="Meng J."/>
            <person name="Ma J."/>
            <person name="Pires J.C."/>
            <person name="King G.J."/>
            <person name="Brunel D."/>
            <person name="Delourme R."/>
            <person name="Renard M."/>
            <person name="Aury J.M."/>
            <person name="Adams K.L."/>
            <person name="Batley J."/>
            <person name="Snowdon R.J."/>
            <person name="Tost J."/>
            <person name="Edwards D."/>
            <person name="Zhou Y."/>
            <person name="Hua W."/>
            <person name="Sharpe A.G."/>
            <person name="Paterson A.H."/>
            <person name="Guan C."/>
            <person name="Wincker P."/>
        </authorList>
    </citation>
    <scope>NUCLEOTIDE SEQUENCE [LARGE SCALE GENOMIC DNA]</scope>
    <source>
        <strain evidence="4">cv. Darmor-bzh</strain>
    </source>
</reference>
<protein>
    <submittedName>
        <fullName evidence="3">BnaC07g47980D protein</fullName>
    </submittedName>
</protein>
<dbReference type="PaxDb" id="3708-A0A078JB32"/>
<dbReference type="Pfam" id="PF02721">
    <property type="entry name" value="DUF223"/>
    <property type="match status" value="1"/>
</dbReference>
<evidence type="ECO:0000259" key="2">
    <source>
        <dbReference type="Pfam" id="PF02721"/>
    </source>
</evidence>
<feature type="domain" description="Replication protein A 70 kDa DNA-binding subunit B/D first OB fold" evidence="2">
    <location>
        <begin position="23"/>
        <end position="75"/>
    </location>
</feature>
<dbReference type="AlphaFoldDB" id="A0A078JB32"/>
<evidence type="ECO:0000313" key="4">
    <source>
        <dbReference type="Proteomes" id="UP000028999"/>
    </source>
</evidence>
<sequence>MEDSLVDRSQNSPQPGNHPMPALGIKIHATCKKNYLKSLGEQCKAGEWKTLYNFQVSATGKHYRPTEHMYKITFIN</sequence>
<organism evidence="3 4">
    <name type="scientific">Brassica napus</name>
    <name type="common">Rape</name>
    <dbReference type="NCBI Taxonomy" id="3708"/>
    <lineage>
        <taxon>Eukaryota</taxon>
        <taxon>Viridiplantae</taxon>
        <taxon>Streptophyta</taxon>
        <taxon>Embryophyta</taxon>
        <taxon>Tracheophyta</taxon>
        <taxon>Spermatophyta</taxon>
        <taxon>Magnoliopsida</taxon>
        <taxon>eudicotyledons</taxon>
        <taxon>Gunneridae</taxon>
        <taxon>Pentapetalae</taxon>
        <taxon>rosids</taxon>
        <taxon>malvids</taxon>
        <taxon>Brassicales</taxon>
        <taxon>Brassicaceae</taxon>
        <taxon>Brassiceae</taxon>
        <taxon>Brassica</taxon>
    </lineage>
</organism>
<dbReference type="InterPro" id="IPR012340">
    <property type="entry name" value="NA-bd_OB-fold"/>
</dbReference>
<dbReference type="SUPFAM" id="SSF50249">
    <property type="entry name" value="Nucleic acid-binding proteins"/>
    <property type="match status" value="1"/>
</dbReference>
<gene>
    <name evidence="3" type="primary">BnaC07g47980D</name>
    <name evidence="3" type="ORF">GSBRNA2T00030736001</name>
</gene>
<name>A0A078JB32_BRANA</name>
<dbReference type="Gramene" id="CDY61235">
    <property type="protein sequence ID" value="CDY61235"/>
    <property type="gene ID" value="GSBRNA2T00030736001"/>
</dbReference>
<evidence type="ECO:0000313" key="3">
    <source>
        <dbReference type="EMBL" id="CDY61235.1"/>
    </source>
</evidence>
<feature type="region of interest" description="Disordered" evidence="1">
    <location>
        <begin position="1"/>
        <end position="23"/>
    </location>
</feature>
<keyword evidence="4" id="KW-1185">Reference proteome</keyword>
<dbReference type="InterPro" id="IPR003871">
    <property type="entry name" value="RFA1B/D_OB_1st"/>
</dbReference>
<dbReference type="Proteomes" id="UP000028999">
    <property type="component" value="Unassembled WGS sequence"/>
</dbReference>
<dbReference type="Gene3D" id="2.40.50.140">
    <property type="entry name" value="Nucleic acid-binding proteins"/>
    <property type="match status" value="1"/>
</dbReference>
<dbReference type="EMBL" id="LK033971">
    <property type="protein sequence ID" value="CDY61235.1"/>
    <property type="molecule type" value="Genomic_DNA"/>
</dbReference>
<evidence type="ECO:0000256" key="1">
    <source>
        <dbReference type="SAM" id="MobiDB-lite"/>
    </source>
</evidence>
<accession>A0A078JB32</accession>
<proteinExistence type="predicted"/>